<evidence type="ECO:0000313" key="2">
    <source>
        <dbReference type="EMBL" id="GAA5093781.1"/>
    </source>
</evidence>
<dbReference type="RefSeq" id="WP_345204319.1">
    <property type="nucleotide sequence ID" value="NZ_BAABHX010000003.1"/>
</dbReference>
<evidence type="ECO:0000313" key="3">
    <source>
        <dbReference type="Proteomes" id="UP001500353"/>
    </source>
</evidence>
<accession>A0ABP9MEC7</accession>
<dbReference type="EMBL" id="BAABHX010000003">
    <property type="protein sequence ID" value="GAA5093781.1"/>
    <property type="molecule type" value="Genomic_DNA"/>
</dbReference>
<organism evidence="2 3">
    <name type="scientific">Chryseobacterium ginsengisoli</name>
    <dbReference type="NCBI Taxonomy" id="363853"/>
    <lineage>
        <taxon>Bacteria</taxon>
        <taxon>Pseudomonadati</taxon>
        <taxon>Bacteroidota</taxon>
        <taxon>Flavobacteriia</taxon>
        <taxon>Flavobacteriales</taxon>
        <taxon>Weeksellaceae</taxon>
        <taxon>Chryseobacterium group</taxon>
        <taxon>Chryseobacterium</taxon>
    </lineage>
</organism>
<reference evidence="3" key="1">
    <citation type="journal article" date="2019" name="Int. J. Syst. Evol. Microbiol.">
        <title>The Global Catalogue of Microorganisms (GCM) 10K type strain sequencing project: providing services to taxonomists for standard genome sequencing and annotation.</title>
        <authorList>
            <consortium name="The Broad Institute Genomics Platform"/>
            <consortium name="The Broad Institute Genome Sequencing Center for Infectious Disease"/>
            <person name="Wu L."/>
            <person name="Ma J."/>
        </authorList>
    </citation>
    <scope>NUCLEOTIDE SEQUENCE [LARGE SCALE GENOMIC DNA]</scope>
    <source>
        <strain evidence="3">JCM 18019</strain>
    </source>
</reference>
<keyword evidence="1" id="KW-0732">Signal</keyword>
<name>A0ABP9MEC7_9FLAO</name>
<feature type="chain" id="PRO_5046733235" evidence="1">
    <location>
        <begin position="19"/>
        <end position="67"/>
    </location>
</feature>
<protein>
    <submittedName>
        <fullName evidence="2">Uncharacterized protein</fullName>
    </submittedName>
</protein>
<comment type="caution">
    <text evidence="2">The sequence shown here is derived from an EMBL/GenBank/DDBJ whole genome shotgun (WGS) entry which is preliminary data.</text>
</comment>
<gene>
    <name evidence="2" type="ORF">GCM10023210_24770</name>
</gene>
<dbReference type="Proteomes" id="UP001500353">
    <property type="component" value="Unassembled WGS sequence"/>
</dbReference>
<evidence type="ECO:0000256" key="1">
    <source>
        <dbReference type="SAM" id="SignalP"/>
    </source>
</evidence>
<feature type="signal peptide" evidence="1">
    <location>
        <begin position="1"/>
        <end position="18"/>
    </location>
</feature>
<keyword evidence="3" id="KW-1185">Reference proteome</keyword>
<sequence length="67" mass="7273">MKKLLLASMLLVSVVTFAKTWSVRTSCGKTVSLTTADNVGINDLKDFVRLTNYDVCGVYPSSVTVTL</sequence>
<proteinExistence type="predicted"/>